<dbReference type="AlphaFoldDB" id="A0AAN5CS31"/>
<protein>
    <submittedName>
        <fullName evidence="2">Uncharacterized protein</fullName>
    </submittedName>
</protein>
<name>A0AAN5CS31_9BILA</name>
<keyword evidence="3" id="KW-1185">Reference proteome</keyword>
<organism evidence="2 3">
    <name type="scientific">Pristionchus mayeri</name>
    <dbReference type="NCBI Taxonomy" id="1317129"/>
    <lineage>
        <taxon>Eukaryota</taxon>
        <taxon>Metazoa</taxon>
        <taxon>Ecdysozoa</taxon>
        <taxon>Nematoda</taxon>
        <taxon>Chromadorea</taxon>
        <taxon>Rhabditida</taxon>
        <taxon>Rhabditina</taxon>
        <taxon>Diplogasteromorpha</taxon>
        <taxon>Diplogasteroidea</taxon>
        <taxon>Neodiplogasteridae</taxon>
        <taxon>Pristionchus</taxon>
    </lineage>
</organism>
<gene>
    <name evidence="2" type="ORF">PMAYCL1PPCAC_19893</name>
</gene>
<comment type="caution">
    <text evidence="2">The sequence shown here is derived from an EMBL/GenBank/DDBJ whole genome shotgun (WGS) entry which is preliminary data.</text>
</comment>
<evidence type="ECO:0000313" key="2">
    <source>
        <dbReference type="EMBL" id="GMR49698.1"/>
    </source>
</evidence>
<accession>A0AAN5CS31</accession>
<proteinExistence type="predicted"/>
<reference evidence="3" key="1">
    <citation type="submission" date="2022-10" db="EMBL/GenBank/DDBJ databases">
        <title>Genome assembly of Pristionchus species.</title>
        <authorList>
            <person name="Yoshida K."/>
            <person name="Sommer R.J."/>
        </authorList>
    </citation>
    <scope>NUCLEOTIDE SEQUENCE [LARGE SCALE GENOMIC DNA]</scope>
    <source>
        <strain evidence="3">RS5460</strain>
    </source>
</reference>
<evidence type="ECO:0000256" key="1">
    <source>
        <dbReference type="SAM" id="MobiDB-lite"/>
    </source>
</evidence>
<dbReference type="EMBL" id="BTRK01000004">
    <property type="protein sequence ID" value="GMR49698.1"/>
    <property type="molecule type" value="Genomic_DNA"/>
</dbReference>
<sequence length="107" mass="11322">SFLSKIVIRSLVESGRSSIEASSAVEVSSIVEGIIKSTLLIEASLTVRGSTVSSRRLTVVRGRRNTVVGATLTSSSDSLVGRSHSGKCNKGDEKKGEEGEFHDGRDD</sequence>
<feature type="non-terminal residue" evidence="2">
    <location>
        <position position="107"/>
    </location>
</feature>
<feature type="compositionally biased region" description="Basic and acidic residues" evidence="1">
    <location>
        <begin position="89"/>
        <end position="107"/>
    </location>
</feature>
<feature type="non-terminal residue" evidence="2">
    <location>
        <position position="1"/>
    </location>
</feature>
<dbReference type="Proteomes" id="UP001328107">
    <property type="component" value="Unassembled WGS sequence"/>
</dbReference>
<feature type="region of interest" description="Disordered" evidence="1">
    <location>
        <begin position="76"/>
        <end position="107"/>
    </location>
</feature>
<evidence type="ECO:0000313" key="3">
    <source>
        <dbReference type="Proteomes" id="UP001328107"/>
    </source>
</evidence>